<evidence type="ECO:0000256" key="1">
    <source>
        <dbReference type="SAM" id="Phobius"/>
    </source>
</evidence>
<feature type="transmembrane region" description="Helical" evidence="1">
    <location>
        <begin position="136"/>
        <end position="159"/>
    </location>
</feature>
<feature type="transmembrane region" description="Helical" evidence="1">
    <location>
        <begin position="97"/>
        <end position="115"/>
    </location>
</feature>
<dbReference type="Proteomes" id="UP000235777">
    <property type="component" value="Unassembled WGS sequence"/>
</dbReference>
<protein>
    <recommendedName>
        <fullName evidence="4">DUF2189 domain-containing protein</fullName>
    </recommendedName>
</protein>
<dbReference type="EMBL" id="PNYC01000009">
    <property type="protein sequence ID" value="PMS35820.1"/>
    <property type="molecule type" value="Genomic_DNA"/>
</dbReference>
<evidence type="ECO:0000313" key="3">
    <source>
        <dbReference type="Proteomes" id="UP000235777"/>
    </source>
</evidence>
<keyword evidence="1" id="KW-0812">Transmembrane</keyword>
<feature type="transmembrane region" description="Helical" evidence="1">
    <location>
        <begin position="31"/>
        <end position="53"/>
    </location>
</feature>
<comment type="caution">
    <text evidence="2">The sequence shown here is derived from an EMBL/GenBank/DDBJ whole genome shotgun (WGS) entry which is preliminary data.</text>
</comment>
<evidence type="ECO:0008006" key="4">
    <source>
        <dbReference type="Google" id="ProtNLM"/>
    </source>
</evidence>
<dbReference type="AlphaFoldDB" id="A0A2N7X2I8"/>
<dbReference type="STRING" id="863227.GCA_000373005_05355"/>
<accession>A0A2N7X2I8</accession>
<organism evidence="2 3">
    <name type="scientific">Trinickia symbiotica</name>
    <dbReference type="NCBI Taxonomy" id="863227"/>
    <lineage>
        <taxon>Bacteria</taxon>
        <taxon>Pseudomonadati</taxon>
        <taxon>Pseudomonadota</taxon>
        <taxon>Betaproteobacteria</taxon>
        <taxon>Burkholderiales</taxon>
        <taxon>Burkholderiaceae</taxon>
        <taxon>Trinickia</taxon>
    </lineage>
</organism>
<keyword evidence="1" id="KW-0472">Membrane</keyword>
<sequence>MLSDMQMRTVPAEHGSQWIASAWSLFRMRPAVWIALGVIDLAVTVALGAIPFASDLVSVFTVLWAGGMTAAAQGCAATGDVKIADVFDAIRKNFQPLFAAGLVALFASLLCDFAGTRVSAGLHLLISADPAAKAGAAPWFAALLYVVAAFGSAMALWLAPSLVVLHGAAPDAALKASFLAICRNPWSTLVYGAFVAGLLLAALVTLGIALLVVAPLIYLSTYTASRDMFIEQS</sequence>
<reference evidence="2 3" key="1">
    <citation type="submission" date="2018-01" db="EMBL/GenBank/DDBJ databases">
        <title>Whole genome analyses suggest that Burkholderia sensu lato contains two further novel genera in the rhizoxinica-symbiotica group Mycetohabitans gen. nov., and Trinickia gen. nov.: implications for the evolution of diazotrophy and nodulation in the Burkholderiaceae.</title>
        <authorList>
            <person name="Estrada-de los Santos P."/>
            <person name="Palmer M."/>
            <person name="Chavez-Ramirez B."/>
            <person name="Beukes C."/>
            <person name="Steenkamp E.T."/>
            <person name="Hirsch A.M."/>
            <person name="Manyaka P."/>
            <person name="Maluk M."/>
            <person name="Lafos M."/>
            <person name="Crook M."/>
            <person name="Gross E."/>
            <person name="Simon M.F."/>
            <person name="Bueno dos Reis Junior F."/>
            <person name="Poole P.S."/>
            <person name="Venter S.N."/>
            <person name="James E.K."/>
        </authorList>
    </citation>
    <scope>NUCLEOTIDE SEQUENCE [LARGE SCALE GENOMIC DNA]</scope>
    <source>
        <strain evidence="2 3">JPY 581</strain>
    </source>
</reference>
<dbReference type="NCBIfam" id="NF041043">
    <property type="entry name" value="BPSS1780_fam"/>
    <property type="match status" value="1"/>
</dbReference>
<gene>
    <name evidence="2" type="ORF">C0Z20_15940</name>
</gene>
<dbReference type="InterPro" id="IPR047798">
    <property type="entry name" value="BPSS1780-like"/>
</dbReference>
<proteinExistence type="predicted"/>
<feature type="transmembrane region" description="Helical" evidence="1">
    <location>
        <begin position="193"/>
        <end position="219"/>
    </location>
</feature>
<keyword evidence="1" id="KW-1133">Transmembrane helix</keyword>
<keyword evidence="3" id="KW-1185">Reference proteome</keyword>
<evidence type="ECO:0000313" key="2">
    <source>
        <dbReference type="EMBL" id="PMS35820.1"/>
    </source>
</evidence>
<name>A0A2N7X2I8_9BURK</name>